<gene>
    <name evidence="5" type="ORF">Anas_10284</name>
</gene>
<dbReference type="GO" id="GO:0005634">
    <property type="term" value="C:nucleus"/>
    <property type="evidence" value="ECO:0007669"/>
    <property type="project" value="UniProtKB-SubCell"/>
</dbReference>
<keyword evidence="4" id="KW-0472">Membrane</keyword>
<dbReference type="GO" id="GO:0003723">
    <property type="term" value="F:RNA binding"/>
    <property type="evidence" value="ECO:0007669"/>
    <property type="project" value="UniProtKB-KW"/>
</dbReference>
<keyword evidence="2" id="KW-0694">RNA-binding</keyword>
<dbReference type="PANTHER" id="PTHR48038:SF3">
    <property type="entry name" value="SPLICING FACTOR, ARGININE_SERINE-RICH 1-RELATED"/>
    <property type="match status" value="1"/>
</dbReference>
<keyword evidence="3" id="KW-0539">Nucleus</keyword>
<comment type="caution">
    <text evidence="5">The sequence shown here is derived from an EMBL/GenBank/DDBJ whole genome shotgun (WGS) entry which is preliminary data.</text>
</comment>
<evidence type="ECO:0000256" key="2">
    <source>
        <dbReference type="ARBA" id="ARBA00022884"/>
    </source>
</evidence>
<accession>A0A5N5TBF8</accession>
<dbReference type="SUPFAM" id="SSF54928">
    <property type="entry name" value="RNA-binding domain, RBD"/>
    <property type="match status" value="1"/>
</dbReference>
<keyword evidence="4" id="KW-0812">Transmembrane</keyword>
<reference evidence="5 6" key="1">
    <citation type="journal article" date="2019" name="PLoS Biol.">
        <title>Sex chromosomes control vertical transmission of feminizing Wolbachia symbionts in an isopod.</title>
        <authorList>
            <person name="Becking T."/>
            <person name="Chebbi M.A."/>
            <person name="Giraud I."/>
            <person name="Moumen B."/>
            <person name="Laverre T."/>
            <person name="Caubet Y."/>
            <person name="Peccoud J."/>
            <person name="Gilbert C."/>
            <person name="Cordaux R."/>
        </authorList>
    </citation>
    <scope>NUCLEOTIDE SEQUENCE [LARGE SCALE GENOMIC DNA]</scope>
    <source>
        <strain evidence="5">ANa2</strain>
        <tissue evidence="5">Whole body excluding digestive tract and cuticle</tissue>
    </source>
</reference>
<sequence length="72" mass="8397">MGGCRVYVGGLNHRVKVRDLERFFRRFRKLRDVVIKNGFGFVVIVWGIQRIFDDRDASDAVYEMNVVNYLGG</sequence>
<keyword evidence="4" id="KW-1133">Transmembrane helix</keyword>
<evidence type="ECO:0000313" key="6">
    <source>
        <dbReference type="Proteomes" id="UP000326759"/>
    </source>
</evidence>
<proteinExistence type="predicted"/>
<dbReference type="OrthoDB" id="1099063at2759"/>
<dbReference type="InterPro" id="IPR035979">
    <property type="entry name" value="RBD_domain_sf"/>
</dbReference>
<comment type="subcellular location">
    <subcellularLocation>
        <location evidence="1">Nucleus</location>
    </subcellularLocation>
</comment>
<dbReference type="PANTHER" id="PTHR48038">
    <property type="entry name" value="RIBONUCLEOPROTEIN RB97D"/>
    <property type="match status" value="1"/>
</dbReference>
<dbReference type="EMBL" id="SEYY01004006">
    <property type="protein sequence ID" value="KAB7503993.1"/>
    <property type="molecule type" value="Genomic_DNA"/>
</dbReference>
<keyword evidence="6" id="KW-1185">Reference proteome</keyword>
<organism evidence="5 6">
    <name type="scientific">Armadillidium nasatum</name>
    <dbReference type="NCBI Taxonomy" id="96803"/>
    <lineage>
        <taxon>Eukaryota</taxon>
        <taxon>Metazoa</taxon>
        <taxon>Ecdysozoa</taxon>
        <taxon>Arthropoda</taxon>
        <taxon>Crustacea</taxon>
        <taxon>Multicrustacea</taxon>
        <taxon>Malacostraca</taxon>
        <taxon>Eumalacostraca</taxon>
        <taxon>Peracarida</taxon>
        <taxon>Isopoda</taxon>
        <taxon>Oniscidea</taxon>
        <taxon>Crinocheta</taxon>
        <taxon>Armadillidiidae</taxon>
        <taxon>Armadillidium</taxon>
    </lineage>
</organism>
<dbReference type="Gene3D" id="3.30.70.330">
    <property type="match status" value="1"/>
</dbReference>
<evidence type="ECO:0000256" key="4">
    <source>
        <dbReference type="SAM" id="Phobius"/>
    </source>
</evidence>
<evidence type="ECO:0000256" key="1">
    <source>
        <dbReference type="ARBA" id="ARBA00004123"/>
    </source>
</evidence>
<name>A0A5N5TBF8_9CRUS</name>
<evidence type="ECO:0000256" key="3">
    <source>
        <dbReference type="ARBA" id="ARBA00023242"/>
    </source>
</evidence>
<evidence type="ECO:0000313" key="5">
    <source>
        <dbReference type="EMBL" id="KAB7503993.1"/>
    </source>
</evidence>
<dbReference type="Proteomes" id="UP000326759">
    <property type="component" value="Unassembled WGS sequence"/>
</dbReference>
<protein>
    <submittedName>
        <fullName evidence="5">Serine-arginine protein 55</fullName>
    </submittedName>
</protein>
<feature type="transmembrane region" description="Helical" evidence="4">
    <location>
        <begin position="33"/>
        <end position="52"/>
    </location>
</feature>
<dbReference type="InterPro" id="IPR012677">
    <property type="entry name" value="Nucleotide-bd_a/b_plait_sf"/>
</dbReference>
<dbReference type="AlphaFoldDB" id="A0A5N5TBF8"/>